<dbReference type="PANTHER" id="PTHR31252:SF11">
    <property type="entry name" value="DUF4419 DOMAIN-CONTAINING PROTEIN"/>
    <property type="match status" value="1"/>
</dbReference>
<evidence type="ECO:0008006" key="3">
    <source>
        <dbReference type="Google" id="ProtNLM"/>
    </source>
</evidence>
<name>A0A1V9ZED9_ACHHY</name>
<comment type="caution">
    <text evidence="1">The sequence shown here is derived from an EMBL/GenBank/DDBJ whole genome shotgun (WGS) entry which is preliminary data.</text>
</comment>
<proteinExistence type="predicted"/>
<evidence type="ECO:0000313" key="1">
    <source>
        <dbReference type="EMBL" id="OQR96251.1"/>
    </source>
</evidence>
<protein>
    <recommendedName>
        <fullName evidence="3">DUF4419 domain-containing protein</fullName>
    </recommendedName>
</protein>
<dbReference type="AlphaFoldDB" id="A0A1V9ZED9"/>
<sequence length="355" mass="39086">MVTFAVSPVERTAYSGPLVSKHTINELREFKKEGCDTIVQATPTDALLAASASGFVRGAIQAYNTHHDLVLRPDDVWLAIMIQFGLYVNGNAEQLRSSLVRHEGQKELVVTRNGSLHTVDFGEMSVEMVDQMEKHLVDPTLKHWVLPSFSTTTDHDVIVGSVVMMASMKKYFSYKFRLCCGIPNVTLLGTVGDWEDIRARAAKLKTYGNAMIAWSEMLVPVLDQFVLAATGEPDVQFWTRICCNIGGGSGPRYISGWIGVFCAFDEDGKWQGGTKQVTTWGKVTTSEFPIINTNDIPPGYLTVDVTIDDNGTEYKALMFAGHTAFAVDKGTTIAPHLSWAIALKDGEPEKLGHFD</sequence>
<gene>
    <name evidence="1" type="ORF">ACHHYP_16552</name>
</gene>
<reference evidence="1 2" key="1">
    <citation type="journal article" date="2014" name="Genome Biol. Evol.">
        <title>The secreted proteins of Achlya hypogyna and Thraustotheca clavata identify the ancestral oomycete secretome and reveal gene acquisitions by horizontal gene transfer.</title>
        <authorList>
            <person name="Misner I."/>
            <person name="Blouin N."/>
            <person name="Leonard G."/>
            <person name="Richards T.A."/>
            <person name="Lane C.E."/>
        </authorList>
    </citation>
    <scope>NUCLEOTIDE SEQUENCE [LARGE SCALE GENOMIC DNA]</scope>
    <source>
        <strain evidence="1 2">ATCC 48635</strain>
    </source>
</reference>
<dbReference type="STRING" id="1202772.A0A1V9ZED9"/>
<dbReference type="InterPro" id="IPR025533">
    <property type="entry name" value="DUF4419"/>
</dbReference>
<evidence type="ECO:0000313" key="2">
    <source>
        <dbReference type="Proteomes" id="UP000243579"/>
    </source>
</evidence>
<dbReference type="OrthoDB" id="9978173at2759"/>
<keyword evidence="2" id="KW-1185">Reference proteome</keyword>
<dbReference type="Pfam" id="PF14388">
    <property type="entry name" value="DUF4419"/>
    <property type="match status" value="1"/>
</dbReference>
<dbReference type="Proteomes" id="UP000243579">
    <property type="component" value="Unassembled WGS sequence"/>
</dbReference>
<accession>A0A1V9ZED9</accession>
<dbReference type="PANTHER" id="PTHR31252">
    <property type="entry name" value="DUF4419 DOMAIN-CONTAINING PROTEIN"/>
    <property type="match status" value="1"/>
</dbReference>
<organism evidence="1 2">
    <name type="scientific">Achlya hypogyna</name>
    <name type="common">Oomycete</name>
    <name type="synonym">Protoachlya hypogyna</name>
    <dbReference type="NCBI Taxonomy" id="1202772"/>
    <lineage>
        <taxon>Eukaryota</taxon>
        <taxon>Sar</taxon>
        <taxon>Stramenopiles</taxon>
        <taxon>Oomycota</taxon>
        <taxon>Saprolegniomycetes</taxon>
        <taxon>Saprolegniales</taxon>
        <taxon>Achlyaceae</taxon>
        <taxon>Achlya</taxon>
    </lineage>
</organism>
<dbReference type="EMBL" id="JNBR01000151">
    <property type="protein sequence ID" value="OQR96251.1"/>
    <property type="molecule type" value="Genomic_DNA"/>
</dbReference>